<dbReference type="GO" id="GO:0004818">
    <property type="term" value="F:glutamate-tRNA ligase activity"/>
    <property type="evidence" value="ECO:0007669"/>
    <property type="project" value="TreeGrafter"/>
</dbReference>
<proteinExistence type="predicted"/>
<dbReference type="InterPro" id="IPR011035">
    <property type="entry name" value="Ribosomal_bL25/Gln-tRNA_synth"/>
</dbReference>
<keyword evidence="4" id="KW-0030">Aminoacyl-tRNA synthetase</keyword>
<dbReference type="Pfam" id="PF03950">
    <property type="entry name" value="tRNA-synt_1c_C"/>
    <property type="match status" value="1"/>
</dbReference>
<sequence length="210" mass="23185">MSYLQVIDPIAPRYTTLETSTVPVNLKGVADSTLTVALHPKNPDVGTKTVHVSKRLLIDQVDAKALKEGENATAADGTVTSVDATPNLDNKDYKKTIKLTWLADTPQSPMLEVFCVYFDHIIAKAVLGKDEDFKQYIGHKTRWEIPMLGEPELANVKKDQVIQLQRRGFFRVDVAPAPPSPHTGKATPLVLFHVPDGHTKEMPGQVSDTY</sequence>
<evidence type="ECO:0000313" key="5">
    <source>
        <dbReference type="Proteomes" id="UP000037510"/>
    </source>
</evidence>
<reference evidence="4 5" key="1">
    <citation type="journal article" date="2015" name="Genome Biol. Evol.">
        <title>The genome of winter moth (Operophtera brumata) provides a genomic perspective on sexual dimorphism and phenology.</title>
        <authorList>
            <person name="Derks M.F."/>
            <person name="Smit S."/>
            <person name="Salis L."/>
            <person name="Schijlen E."/>
            <person name="Bossers A."/>
            <person name="Mateman C."/>
            <person name="Pijl A.S."/>
            <person name="de Ridder D."/>
            <person name="Groenen M.A."/>
            <person name="Visser M.E."/>
            <person name="Megens H.J."/>
        </authorList>
    </citation>
    <scope>NUCLEOTIDE SEQUENCE [LARGE SCALE GENOMIC DNA]</scope>
    <source>
        <strain evidence="4">WM2013NL</strain>
        <tissue evidence="4">Head and thorax</tissue>
    </source>
</reference>
<dbReference type="PANTHER" id="PTHR43097">
    <property type="entry name" value="GLUTAMINE-TRNA LIGASE"/>
    <property type="match status" value="1"/>
</dbReference>
<organism evidence="4 5">
    <name type="scientific">Operophtera brumata</name>
    <name type="common">Winter moth</name>
    <name type="synonym">Phalaena brumata</name>
    <dbReference type="NCBI Taxonomy" id="104452"/>
    <lineage>
        <taxon>Eukaryota</taxon>
        <taxon>Metazoa</taxon>
        <taxon>Ecdysozoa</taxon>
        <taxon>Arthropoda</taxon>
        <taxon>Hexapoda</taxon>
        <taxon>Insecta</taxon>
        <taxon>Pterygota</taxon>
        <taxon>Neoptera</taxon>
        <taxon>Endopterygota</taxon>
        <taxon>Lepidoptera</taxon>
        <taxon>Glossata</taxon>
        <taxon>Ditrysia</taxon>
        <taxon>Geometroidea</taxon>
        <taxon>Geometridae</taxon>
        <taxon>Larentiinae</taxon>
        <taxon>Operophtera</taxon>
    </lineage>
</organism>
<evidence type="ECO:0000313" key="4">
    <source>
        <dbReference type="EMBL" id="KOB65992.1"/>
    </source>
</evidence>
<dbReference type="Gene3D" id="2.40.240.10">
    <property type="entry name" value="Ribosomal Protein L25, Chain P"/>
    <property type="match status" value="1"/>
</dbReference>
<dbReference type="InterPro" id="IPR050132">
    <property type="entry name" value="Gln/Glu-tRNA_Ligase"/>
</dbReference>
<protein>
    <submittedName>
        <fullName evidence="4">Bifunctional aminoacyl-tRNA synthetase</fullName>
    </submittedName>
</protein>
<feature type="domain" description="tRNA synthetases class I (E and Q) anti-codon binding" evidence="3">
    <location>
        <begin position="99"/>
        <end position="173"/>
    </location>
</feature>
<dbReference type="SUPFAM" id="SSF50715">
    <property type="entry name" value="Ribosomal protein L25-like"/>
    <property type="match status" value="1"/>
</dbReference>
<evidence type="ECO:0000259" key="3">
    <source>
        <dbReference type="Pfam" id="PF20974"/>
    </source>
</evidence>
<dbReference type="PANTHER" id="PTHR43097:SF5">
    <property type="entry name" value="GLUTAMATE--TRNA LIGASE"/>
    <property type="match status" value="1"/>
</dbReference>
<feature type="domain" description="Glutamyl/glutaminyl-tRNA synthetase class Ib anti-codon binding" evidence="2">
    <location>
        <begin position="11"/>
        <end position="83"/>
    </location>
</feature>
<dbReference type="GO" id="GO:0017102">
    <property type="term" value="C:methionyl glutamyl tRNA synthetase complex"/>
    <property type="evidence" value="ECO:0007669"/>
    <property type="project" value="TreeGrafter"/>
</dbReference>
<dbReference type="GO" id="GO:0005829">
    <property type="term" value="C:cytosol"/>
    <property type="evidence" value="ECO:0007669"/>
    <property type="project" value="TreeGrafter"/>
</dbReference>
<keyword evidence="4" id="KW-0436">Ligase</keyword>
<dbReference type="GO" id="GO:0006424">
    <property type="term" value="P:glutamyl-tRNA aminoacylation"/>
    <property type="evidence" value="ECO:0007669"/>
    <property type="project" value="TreeGrafter"/>
</dbReference>
<comment type="caution">
    <text evidence="4">The sequence shown here is derived from an EMBL/GenBank/DDBJ whole genome shotgun (WGS) entry which is preliminary data.</text>
</comment>
<evidence type="ECO:0000256" key="1">
    <source>
        <dbReference type="ARBA" id="ARBA00022917"/>
    </source>
</evidence>
<dbReference type="STRING" id="104452.A0A0L7KRR3"/>
<keyword evidence="5" id="KW-1185">Reference proteome</keyword>
<gene>
    <name evidence="4" type="ORF">OBRU01_21883</name>
</gene>
<dbReference type="AlphaFoldDB" id="A0A0L7KRR3"/>
<dbReference type="Proteomes" id="UP000037510">
    <property type="component" value="Unassembled WGS sequence"/>
</dbReference>
<dbReference type="GO" id="GO:0005524">
    <property type="term" value="F:ATP binding"/>
    <property type="evidence" value="ECO:0007669"/>
    <property type="project" value="InterPro"/>
</dbReference>
<dbReference type="InterPro" id="IPR020059">
    <property type="entry name" value="Glu/Gln-tRNA-synth_Ib_codon-bd"/>
</dbReference>
<accession>A0A0L7KRR3</accession>
<evidence type="ECO:0000259" key="2">
    <source>
        <dbReference type="Pfam" id="PF03950"/>
    </source>
</evidence>
<dbReference type="InterPro" id="IPR020056">
    <property type="entry name" value="Rbsml_bL25/Gln-tRNA_synth_N"/>
</dbReference>
<keyword evidence="1" id="KW-0648">Protein biosynthesis</keyword>
<dbReference type="EMBL" id="JTDY01006465">
    <property type="protein sequence ID" value="KOB65992.1"/>
    <property type="molecule type" value="Genomic_DNA"/>
</dbReference>
<dbReference type="InterPro" id="IPR049437">
    <property type="entry name" value="tRNA-synt_1c_C2"/>
</dbReference>
<dbReference type="Pfam" id="PF20974">
    <property type="entry name" value="tRNA-synt_1c_C2"/>
    <property type="match status" value="1"/>
</dbReference>
<name>A0A0L7KRR3_OPEBR</name>